<dbReference type="SMART" id="SM00921">
    <property type="entry name" value="MHC_II_beta"/>
    <property type="match status" value="1"/>
</dbReference>
<feature type="non-terminal residue" evidence="11">
    <location>
        <position position="1"/>
    </location>
</feature>
<sequence>TPDLCHAHPGLFQMMFKAECHFTNGTEKVRFMDRYFYNRVEFVRFDSDVGEFVGYTALGEKWARYWNSNPDIMENERTAVDMYCRHNYEGFTPFLVDR</sequence>
<dbReference type="FunFam" id="3.10.320.10:FF:000001">
    <property type="entry name" value="HLA class II histocompatibility antigen, DRB1-1 beta chain"/>
    <property type="match status" value="1"/>
</dbReference>
<evidence type="ECO:0000256" key="5">
    <source>
        <dbReference type="ARBA" id="ARBA00023130"/>
    </source>
</evidence>
<evidence type="ECO:0000256" key="3">
    <source>
        <dbReference type="ARBA" id="ARBA00022859"/>
    </source>
</evidence>
<proteinExistence type="predicted"/>
<dbReference type="Proteomes" id="UP000628412">
    <property type="component" value="Unassembled WGS sequence"/>
</dbReference>
<name>A0A850YKX3_AEGCA</name>
<reference evidence="11" key="1">
    <citation type="submission" date="2019-10" db="EMBL/GenBank/DDBJ databases">
        <title>Bird 10,000 Genomes (B10K) Project - Family phase.</title>
        <authorList>
            <person name="Zhang G."/>
        </authorList>
    </citation>
    <scope>NUCLEOTIDE SEQUENCE</scope>
    <source>
        <strain evidence="11">B10K-DU-002-10</strain>
        <tissue evidence="11">Muscle</tissue>
    </source>
</reference>
<keyword evidence="7" id="KW-1015">Disulfide bond</keyword>
<evidence type="ECO:0000256" key="8">
    <source>
        <dbReference type="ARBA" id="ARBA00023180"/>
    </source>
</evidence>
<dbReference type="PANTHER" id="PTHR19944">
    <property type="entry name" value="MHC CLASS II-RELATED"/>
    <property type="match status" value="1"/>
</dbReference>
<evidence type="ECO:0000313" key="11">
    <source>
        <dbReference type="EMBL" id="NWH90119.1"/>
    </source>
</evidence>
<keyword evidence="9" id="KW-0491">MHC II</keyword>
<dbReference type="InterPro" id="IPR014745">
    <property type="entry name" value="MHC_II_a/b_N"/>
</dbReference>
<dbReference type="InterPro" id="IPR000353">
    <property type="entry name" value="MHC_II_b_N"/>
</dbReference>
<feature type="non-terminal residue" evidence="11">
    <location>
        <position position="98"/>
    </location>
</feature>
<dbReference type="AlphaFoldDB" id="A0A850YKX3"/>
<organism evidence="11 12">
    <name type="scientific">Aegithalos caudatus</name>
    <name type="common">Long-tailed tit</name>
    <name type="synonym">Acredula caudata</name>
    <dbReference type="NCBI Taxonomy" id="73327"/>
    <lineage>
        <taxon>Eukaryota</taxon>
        <taxon>Metazoa</taxon>
        <taxon>Chordata</taxon>
        <taxon>Craniata</taxon>
        <taxon>Vertebrata</taxon>
        <taxon>Euteleostomi</taxon>
        <taxon>Archelosauria</taxon>
        <taxon>Archosauria</taxon>
        <taxon>Dinosauria</taxon>
        <taxon>Saurischia</taxon>
        <taxon>Theropoda</taxon>
        <taxon>Coelurosauria</taxon>
        <taxon>Aves</taxon>
        <taxon>Neognathae</taxon>
        <taxon>Neoaves</taxon>
        <taxon>Telluraves</taxon>
        <taxon>Australaves</taxon>
        <taxon>Passeriformes</taxon>
        <taxon>Sylvioidea</taxon>
        <taxon>Aegithalidae</taxon>
        <taxon>Aegithalos</taxon>
    </lineage>
</organism>
<evidence type="ECO:0000256" key="1">
    <source>
        <dbReference type="ARBA" id="ARBA00004479"/>
    </source>
</evidence>
<keyword evidence="5" id="KW-1064">Adaptive immunity</keyword>
<keyword evidence="8" id="KW-0325">Glycoprotein</keyword>
<keyword evidence="3" id="KW-0391">Immunity</keyword>
<dbReference type="GO" id="GO:0002250">
    <property type="term" value="P:adaptive immune response"/>
    <property type="evidence" value="ECO:0007669"/>
    <property type="project" value="UniProtKB-KW"/>
</dbReference>
<dbReference type="PANTHER" id="PTHR19944:SF99">
    <property type="entry name" value="HLA CLASS II HISTOCOMPATIBILITY ANTIGEN, DRB1 BETA CHAIN"/>
    <property type="match status" value="1"/>
</dbReference>
<evidence type="ECO:0000256" key="2">
    <source>
        <dbReference type="ARBA" id="ARBA00022692"/>
    </source>
</evidence>
<dbReference type="InterPro" id="IPR050160">
    <property type="entry name" value="MHC/Immunoglobulin"/>
</dbReference>
<dbReference type="GO" id="GO:0042613">
    <property type="term" value="C:MHC class II protein complex"/>
    <property type="evidence" value="ECO:0007669"/>
    <property type="project" value="UniProtKB-KW"/>
</dbReference>
<comment type="caution">
    <text evidence="11">The sequence shown here is derived from an EMBL/GenBank/DDBJ whole genome shotgun (WGS) entry which is preliminary data.</text>
</comment>
<accession>A0A850YKX3</accession>
<dbReference type="Pfam" id="PF00969">
    <property type="entry name" value="MHC_II_beta"/>
    <property type="match status" value="1"/>
</dbReference>
<protein>
    <submittedName>
        <fullName evidence="11">HB2J protein</fullName>
    </submittedName>
</protein>
<gene>
    <name evidence="11" type="primary">H2eb1</name>
    <name evidence="11" type="ORF">AEGCAU_R15133</name>
</gene>
<evidence type="ECO:0000256" key="4">
    <source>
        <dbReference type="ARBA" id="ARBA00022989"/>
    </source>
</evidence>
<evidence type="ECO:0000256" key="9">
    <source>
        <dbReference type="ARBA" id="ARBA00023182"/>
    </source>
</evidence>
<evidence type="ECO:0000313" key="12">
    <source>
        <dbReference type="Proteomes" id="UP000628412"/>
    </source>
</evidence>
<keyword evidence="12" id="KW-1185">Reference proteome</keyword>
<dbReference type="GO" id="GO:0002504">
    <property type="term" value="P:antigen processing and presentation of peptide or polysaccharide antigen via MHC class II"/>
    <property type="evidence" value="ECO:0007669"/>
    <property type="project" value="UniProtKB-KW"/>
</dbReference>
<keyword evidence="6" id="KW-0472">Membrane</keyword>
<evidence type="ECO:0000256" key="7">
    <source>
        <dbReference type="ARBA" id="ARBA00023157"/>
    </source>
</evidence>
<feature type="domain" description="MHC class II beta chain N-terminal" evidence="10">
    <location>
        <begin position="18"/>
        <end position="92"/>
    </location>
</feature>
<dbReference type="SUPFAM" id="SSF54452">
    <property type="entry name" value="MHC antigen-recognition domain"/>
    <property type="match status" value="1"/>
</dbReference>
<dbReference type="InterPro" id="IPR011162">
    <property type="entry name" value="MHC_I/II-like_Ag-recog"/>
</dbReference>
<evidence type="ECO:0000259" key="10">
    <source>
        <dbReference type="SMART" id="SM00921"/>
    </source>
</evidence>
<dbReference type="Gene3D" id="3.10.320.10">
    <property type="entry name" value="Class II Histocompatibility Antigen, M Beta Chain, Chain B, domain 1"/>
    <property type="match status" value="1"/>
</dbReference>
<evidence type="ECO:0000256" key="6">
    <source>
        <dbReference type="ARBA" id="ARBA00023136"/>
    </source>
</evidence>
<comment type="subcellular location">
    <subcellularLocation>
        <location evidence="1">Membrane</location>
        <topology evidence="1">Single-pass type I membrane protein</topology>
    </subcellularLocation>
</comment>
<dbReference type="EMBL" id="WEIU01013313">
    <property type="protein sequence ID" value="NWH90119.1"/>
    <property type="molecule type" value="Genomic_DNA"/>
</dbReference>
<keyword evidence="4" id="KW-1133">Transmembrane helix</keyword>
<keyword evidence="2" id="KW-0812">Transmembrane</keyword>